<evidence type="ECO:0000259" key="1">
    <source>
        <dbReference type="Pfam" id="PF00149"/>
    </source>
</evidence>
<sequence length="276" mass="32206">MKIAISSDLHLDLNHANVVDVITQQAHYLTTEKINYYFFLGDMFNDFAKTQEYFKQLQQQLSVTQVYYLAGNHDMLKNITYDQLEGMRDSCYLHNQFIDLPETNWRIIGNNGWYDYSFSQYEASPDEVARWKKAYWIDRNIPQPMSDQERMALVLKQVRQQLLDAQISGKRVIFMTHFAPAATTLPQGVAVEGRRQRMWEMTMAMMGSQNLGDLLAEFPMVRQVFYGHLHYAPALITINGVDYLNSAVGVQRKGRQMWHGETLLDQWINRLCIKSV</sequence>
<reference evidence="2 3" key="1">
    <citation type="submission" date="2018-07" db="EMBL/GenBank/DDBJ databases">
        <title>Phylogenomic Insights into understanding Host Adaptation of Lactobacillus reuteri by a novel species, Lactobacillus spp. M31.</title>
        <authorList>
            <person name="Sharma S."/>
            <person name="Patil P."/>
            <person name="Korpole S."/>
            <person name="Patil P.B."/>
        </authorList>
    </citation>
    <scope>NUCLEOTIDE SEQUENCE [LARGE SCALE GENOMIC DNA]</scope>
    <source>
        <strain evidence="2 3">M31</strain>
    </source>
</reference>
<dbReference type="InterPro" id="IPR004843">
    <property type="entry name" value="Calcineurin-like_PHP"/>
</dbReference>
<proteinExistence type="predicted"/>
<accession>A0ABR8P6Z4</accession>
<dbReference type="Proteomes" id="UP000704341">
    <property type="component" value="Unassembled WGS sequence"/>
</dbReference>
<dbReference type="RefSeq" id="WP_191667970.1">
    <property type="nucleotide sequence ID" value="NZ_QORN01000018.1"/>
</dbReference>
<name>A0ABR8P6Z4_9LACO</name>
<dbReference type="SUPFAM" id="SSF56300">
    <property type="entry name" value="Metallo-dependent phosphatases"/>
    <property type="match status" value="1"/>
</dbReference>
<organism evidence="2 3">
    <name type="scientific">Limosilactobacillus walteri</name>
    <dbReference type="NCBI Taxonomy" id="2268022"/>
    <lineage>
        <taxon>Bacteria</taxon>
        <taxon>Bacillati</taxon>
        <taxon>Bacillota</taxon>
        <taxon>Bacilli</taxon>
        <taxon>Lactobacillales</taxon>
        <taxon>Lactobacillaceae</taxon>
        <taxon>Limosilactobacillus</taxon>
    </lineage>
</organism>
<protein>
    <submittedName>
        <fullName evidence="2">Metallophosphoesterase</fullName>
    </submittedName>
</protein>
<dbReference type="EMBL" id="QORN01000018">
    <property type="protein sequence ID" value="MBD5806501.1"/>
    <property type="molecule type" value="Genomic_DNA"/>
</dbReference>
<dbReference type="PANTHER" id="PTHR37844:SF2">
    <property type="entry name" value="SER_THR PROTEIN PHOSPHATASE SUPERFAMILY (AFU_ORTHOLOGUE AFUA_1G14840)"/>
    <property type="match status" value="1"/>
</dbReference>
<feature type="domain" description="Calcineurin-like phosphoesterase" evidence="1">
    <location>
        <begin position="1"/>
        <end position="231"/>
    </location>
</feature>
<dbReference type="PANTHER" id="PTHR37844">
    <property type="entry name" value="SER/THR PROTEIN PHOSPHATASE SUPERFAMILY (AFU_ORTHOLOGUE AFUA_1G14840)"/>
    <property type="match status" value="1"/>
</dbReference>
<dbReference type="Pfam" id="PF00149">
    <property type="entry name" value="Metallophos"/>
    <property type="match status" value="1"/>
</dbReference>
<evidence type="ECO:0000313" key="3">
    <source>
        <dbReference type="Proteomes" id="UP000704341"/>
    </source>
</evidence>
<dbReference type="InterPro" id="IPR022302">
    <property type="entry name" value="Phosphoesterase_putative"/>
</dbReference>
<keyword evidence="3" id="KW-1185">Reference proteome</keyword>
<dbReference type="Gene3D" id="3.60.21.10">
    <property type="match status" value="1"/>
</dbReference>
<gene>
    <name evidence="2" type="ORF">DTK66_05140</name>
</gene>
<dbReference type="InterPro" id="IPR029052">
    <property type="entry name" value="Metallo-depent_PP-like"/>
</dbReference>
<dbReference type="NCBIfam" id="TIGR03729">
    <property type="entry name" value="acc_ester"/>
    <property type="match status" value="1"/>
</dbReference>
<evidence type="ECO:0000313" key="2">
    <source>
        <dbReference type="EMBL" id="MBD5806501.1"/>
    </source>
</evidence>
<comment type="caution">
    <text evidence="2">The sequence shown here is derived from an EMBL/GenBank/DDBJ whole genome shotgun (WGS) entry which is preliminary data.</text>
</comment>
<dbReference type="CDD" id="cd00838">
    <property type="entry name" value="MPP_superfamily"/>
    <property type="match status" value="1"/>
</dbReference>